<evidence type="ECO:0000256" key="6">
    <source>
        <dbReference type="ARBA" id="ARBA00022960"/>
    </source>
</evidence>
<dbReference type="InterPro" id="IPR005863">
    <property type="entry name" value="UDP-N-AcMur_synth"/>
</dbReference>
<dbReference type="Gene3D" id="3.40.1390.10">
    <property type="entry name" value="MurE/MurF, N-terminal domain"/>
    <property type="match status" value="1"/>
</dbReference>
<dbReference type="KEGG" id="tmb:Thimo_3115"/>
<keyword evidence="1 10" id="KW-0963">Cytoplasm</keyword>
<dbReference type="PATRIC" id="fig|765912.4.peg.3046"/>
<dbReference type="AlphaFoldDB" id="L0H2I5"/>
<comment type="catalytic activity">
    <reaction evidence="10 11">
        <text>D-alanyl-D-alanine + UDP-N-acetyl-alpha-D-muramoyl-L-alanyl-gamma-D-glutamyl-meso-2,6-diaminopimelate + ATP = UDP-N-acetyl-alpha-D-muramoyl-L-alanyl-gamma-D-glutamyl-meso-2,6-diaminopimeloyl-D-alanyl-D-alanine + ADP + phosphate + H(+)</text>
        <dbReference type="Rhea" id="RHEA:28374"/>
        <dbReference type="ChEBI" id="CHEBI:15378"/>
        <dbReference type="ChEBI" id="CHEBI:30616"/>
        <dbReference type="ChEBI" id="CHEBI:43474"/>
        <dbReference type="ChEBI" id="CHEBI:57822"/>
        <dbReference type="ChEBI" id="CHEBI:61386"/>
        <dbReference type="ChEBI" id="CHEBI:83905"/>
        <dbReference type="ChEBI" id="CHEBI:456216"/>
        <dbReference type="EC" id="6.3.2.10"/>
    </reaction>
</comment>
<dbReference type="GO" id="GO:0047480">
    <property type="term" value="F:UDP-N-acetylmuramoyl-tripeptide-D-alanyl-D-alanine ligase activity"/>
    <property type="evidence" value="ECO:0007669"/>
    <property type="project" value="UniProtKB-UniRule"/>
</dbReference>
<dbReference type="GO" id="GO:0008766">
    <property type="term" value="F:UDP-N-acetylmuramoylalanyl-D-glutamyl-2,6-diaminopimelate-D-alanyl-D-alanine ligase activity"/>
    <property type="evidence" value="ECO:0007669"/>
    <property type="project" value="RHEA"/>
</dbReference>
<dbReference type="eggNOG" id="COG0770">
    <property type="taxonomic scope" value="Bacteria"/>
</dbReference>
<keyword evidence="5 10" id="KW-0067">ATP-binding</keyword>
<feature type="domain" description="Mur ligase C-terminal" evidence="13">
    <location>
        <begin position="318"/>
        <end position="437"/>
    </location>
</feature>
<gene>
    <name evidence="10" type="primary">murF</name>
    <name evidence="15" type="ORF">Thimo_3115</name>
</gene>
<dbReference type="NCBIfam" id="TIGR01143">
    <property type="entry name" value="murF"/>
    <property type="match status" value="1"/>
</dbReference>
<keyword evidence="9 10" id="KW-0961">Cell wall biogenesis/degradation</keyword>
<sequence>MRWQLAAACEQLGGHLVGEDVGFDGVGTDSRRDCNGQLFVALRGAHHDGHGFVAQAAAQGAAAALVEEALPVALPQCVVADTRVALGRLAAACRDRLPGRVVAITGSNGKTTCKEMVAAILAEVGSVRATVGNLNNDIGLPLTLLGAGEESYLVLEMGANHAGEIAYLTAIARPAAALITGAGRAHLEGFGSLEGVARAKGEIIAGLPAQGTLVAPSESPFLALWRELADGRRVLTFGLDGAADVAADPSQVRTRWDDGGFRTEFEVRHGELRLPIVLPLAGQHNVRNALAAAALTLAAGAPPGAIAAGLARIAPVPGRLAPFSGLAGSRLIDDSYNANPDSVAAAIAVLTALSGRRHLALGDLGELGPEAARLHEEIGQVARAAGVECLHAVGELSAHAVATFGPGGLHYSDQGALIAALRGALGAGDVVLVKGSRAAGMERVVAALRRSES</sequence>
<dbReference type="InterPro" id="IPR036615">
    <property type="entry name" value="Mur_ligase_C_dom_sf"/>
</dbReference>
<evidence type="ECO:0000256" key="7">
    <source>
        <dbReference type="ARBA" id="ARBA00022984"/>
    </source>
</evidence>
<accession>L0H2I5</accession>
<dbReference type="GO" id="GO:0071555">
    <property type="term" value="P:cell wall organization"/>
    <property type="evidence" value="ECO:0007669"/>
    <property type="project" value="UniProtKB-KW"/>
</dbReference>
<dbReference type="InterPro" id="IPR051046">
    <property type="entry name" value="MurCDEF_CellWall_CoF430Synth"/>
</dbReference>
<dbReference type="STRING" id="765912.Thimo_3115"/>
<dbReference type="EMBL" id="CP003051">
    <property type="protein sequence ID" value="AGA91799.1"/>
    <property type="molecule type" value="Genomic_DNA"/>
</dbReference>
<comment type="function">
    <text evidence="10 11">Involved in cell wall formation. Catalyzes the final step in the synthesis of UDP-N-acetylmuramoyl-pentapeptide, the precursor of murein.</text>
</comment>
<comment type="subcellular location">
    <subcellularLocation>
        <location evidence="10 11">Cytoplasm</location>
    </subcellularLocation>
</comment>
<protein>
    <recommendedName>
        <fullName evidence="10 11">UDP-N-acetylmuramoyl-tripeptide--D-alanyl-D-alanine ligase</fullName>
        <ecNumber evidence="10 11">6.3.2.10</ecNumber>
    </recommendedName>
    <alternativeName>
        <fullName evidence="10">D-alanyl-D-alanine-adding enzyme</fullName>
    </alternativeName>
</protein>
<dbReference type="Pfam" id="PF02875">
    <property type="entry name" value="Mur_ligase_C"/>
    <property type="match status" value="1"/>
</dbReference>
<keyword evidence="2 10" id="KW-0436">Ligase</keyword>
<dbReference type="Gene3D" id="3.90.190.20">
    <property type="entry name" value="Mur ligase, C-terminal domain"/>
    <property type="match status" value="1"/>
</dbReference>
<feature type="domain" description="Mur ligase N-terminal catalytic" evidence="12">
    <location>
        <begin position="24"/>
        <end position="72"/>
    </location>
</feature>
<keyword evidence="8 10" id="KW-0131">Cell cycle</keyword>
<evidence type="ECO:0000256" key="10">
    <source>
        <dbReference type="HAMAP-Rule" id="MF_02019"/>
    </source>
</evidence>
<evidence type="ECO:0000256" key="1">
    <source>
        <dbReference type="ARBA" id="ARBA00022490"/>
    </source>
</evidence>
<feature type="binding site" evidence="10">
    <location>
        <begin position="106"/>
        <end position="112"/>
    </location>
    <ligand>
        <name>ATP</name>
        <dbReference type="ChEBI" id="CHEBI:30616"/>
    </ligand>
</feature>
<keyword evidence="7 10" id="KW-0573">Peptidoglycan synthesis</keyword>
<dbReference type="Gene3D" id="3.40.1190.10">
    <property type="entry name" value="Mur-like, catalytic domain"/>
    <property type="match status" value="1"/>
</dbReference>
<dbReference type="EC" id="6.3.2.10" evidence="10 11"/>
<evidence type="ECO:0000259" key="14">
    <source>
        <dbReference type="Pfam" id="PF08245"/>
    </source>
</evidence>
<dbReference type="GO" id="GO:0051301">
    <property type="term" value="P:cell division"/>
    <property type="evidence" value="ECO:0007669"/>
    <property type="project" value="UniProtKB-KW"/>
</dbReference>
<dbReference type="InterPro" id="IPR035911">
    <property type="entry name" value="MurE/MurF_N"/>
</dbReference>
<feature type="domain" description="Mur ligase central" evidence="14">
    <location>
        <begin position="104"/>
        <end position="295"/>
    </location>
</feature>
<dbReference type="Pfam" id="PF08245">
    <property type="entry name" value="Mur_ligase_M"/>
    <property type="match status" value="1"/>
</dbReference>
<evidence type="ECO:0000259" key="12">
    <source>
        <dbReference type="Pfam" id="PF01225"/>
    </source>
</evidence>
<comment type="pathway">
    <text evidence="10 11">Cell wall biogenesis; peptidoglycan biosynthesis.</text>
</comment>
<evidence type="ECO:0000256" key="8">
    <source>
        <dbReference type="ARBA" id="ARBA00023306"/>
    </source>
</evidence>
<dbReference type="GO" id="GO:0009252">
    <property type="term" value="P:peptidoglycan biosynthetic process"/>
    <property type="evidence" value="ECO:0007669"/>
    <property type="project" value="UniProtKB-UniRule"/>
</dbReference>
<keyword evidence="3 10" id="KW-0132">Cell division</keyword>
<dbReference type="Proteomes" id="UP000010816">
    <property type="component" value="Chromosome"/>
</dbReference>
<keyword evidence="16" id="KW-1185">Reference proteome</keyword>
<dbReference type="UniPathway" id="UPA00219"/>
<dbReference type="SUPFAM" id="SSF53244">
    <property type="entry name" value="MurD-like peptide ligases, peptide-binding domain"/>
    <property type="match status" value="1"/>
</dbReference>
<evidence type="ECO:0000256" key="4">
    <source>
        <dbReference type="ARBA" id="ARBA00022741"/>
    </source>
</evidence>
<name>L0H2I5_9GAMM</name>
<evidence type="ECO:0000313" key="15">
    <source>
        <dbReference type="EMBL" id="AGA91799.1"/>
    </source>
</evidence>
<dbReference type="InterPro" id="IPR000713">
    <property type="entry name" value="Mur_ligase_N"/>
</dbReference>
<dbReference type="SUPFAM" id="SSF63418">
    <property type="entry name" value="MurE/MurF N-terminal domain"/>
    <property type="match status" value="1"/>
</dbReference>
<dbReference type="Pfam" id="PF01225">
    <property type="entry name" value="Mur_ligase"/>
    <property type="match status" value="1"/>
</dbReference>
<dbReference type="GO" id="GO:0008360">
    <property type="term" value="P:regulation of cell shape"/>
    <property type="evidence" value="ECO:0007669"/>
    <property type="project" value="UniProtKB-KW"/>
</dbReference>
<dbReference type="GO" id="GO:0005737">
    <property type="term" value="C:cytoplasm"/>
    <property type="evidence" value="ECO:0007669"/>
    <property type="project" value="UniProtKB-SubCell"/>
</dbReference>
<dbReference type="InterPro" id="IPR013221">
    <property type="entry name" value="Mur_ligase_cen"/>
</dbReference>
<comment type="similarity">
    <text evidence="10">Belongs to the MurCDEF family. MurF subfamily.</text>
</comment>
<evidence type="ECO:0000313" key="16">
    <source>
        <dbReference type="Proteomes" id="UP000010816"/>
    </source>
</evidence>
<dbReference type="SUPFAM" id="SSF53623">
    <property type="entry name" value="MurD-like peptide ligases, catalytic domain"/>
    <property type="match status" value="1"/>
</dbReference>
<evidence type="ECO:0000256" key="11">
    <source>
        <dbReference type="RuleBase" id="RU004136"/>
    </source>
</evidence>
<evidence type="ECO:0000256" key="3">
    <source>
        <dbReference type="ARBA" id="ARBA00022618"/>
    </source>
</evidence>
<dbReference type="InterPro" id="IPR004101">
    <property type="entry name" value="Mur_ligase_C"/>
</dbReference>
<dbReference type="PANTHER" id="PTHR43024">
    <property type="entry name" value="UDP-N-ACETYLMURAMOYL-TRIPEPTIDE--D-ALANYL-D-ALANINE LIGASE"/>
    <property type="match status" value="1"/>
</dbReference>
<proteinExistence type="inferred from homology"/>
<dbReference type="HAMAP" id="MF_02019">
    <property type="entry name" value="MurF"/>
    <property type="match status" value="1"/>
</dbReference>
<dbReference type="RefSeq" id="WP_015281927.1">
    <property type="nucleotide sequence ID" value="NC_019940.1"/>
</dbReference>
<evidence type="ECO:0000256" key="9">
    <source>
        <dbReference type="ARBA" id="ARBA00023316"/>
    </source>
</evidence>
<organism evidence="15 16">
    <name type="scientific">Thioflavicoccus mobilis 8321</name>
    <dbReference type="NCBI Taxonomy" id="765912"/>
    <lineage>
        <taxon>Bacteria</taxon>
        <taxon>Pseudomonadati</taxon>
        <taxon>Pseudomonadota</taxon>
        <taxon>Gammaproteobacteria</taxon>
        <taxon>Chromatiales</taxon>
        <taxon>Chromatiaceae</taxon>
        <taxon>Thioflavicoccus</taxon>
    </lineage>
</organism>
<dbReference type="PANTHER" id="PTHR43024:SF1">
    <property type="entry name" value="UDP-N-ACETYLMURAMOYL-TRIPEPTIDE--D-ALANYL-D-ALANINE LIGASE"/>
    <property type="match status" value="1"/>
</dbReference>
<evidence type="ECO:0000256" key="5">
    <source>
        <dbReference type="ARBA" id="ARBA00022840"/>
    </source>
</evidence>
<dbReference type="OrthoDB" id="9801978at2"/>
<dbReference type="InterPro" id="IPR036565">
    <property type="entry name" value="Mur-like_cat_sf"/>
</dbReference>
<reference evidence="15 16" key="1">
    <citation type="submission" date="2011-09" db="EMBL/GenBank/DDBJ databases">
        <title>Complete sequence of chromosome of Thioflavicoccus mobilis 8321.</title>
        <authorList>
            <consortium name="US DOE Joint Genome Institute"/>
            <person name="Lucas S."/>
            <person name="Han J."/>
            <person name="Lapidus A."/>
            <person name="Cheng J.-F."/>
            <person name="Goodwin L."/>
            <person name="Pitluck S."/>
            <person name="Peters L."/>
            <person name="Ovchinnikova G."/>
            <person name="Lu M."/>
            <person name="Detter J.C."/>
            <person name="Han C."/>
            <person name="Tapia R."/>
            <person name="Land M."/>
            <person name="Hauser L."/>
            <person name="Kyrpides N."/>
            <person name="Ivanova N."/>
            <person name="Pagani I."/>
            <person name="Vogl K."/>
            <person name="Liu Z."/>
            <person name="Imhoff J."/>
            <person name="Thiel V."/>
            <person name="Frigaard N.-U."/>
            <person name="Bryant D."/>
            <person name="Woyke T."/>
        </authorList>
    </citation>
    <scope>NUCLEOTIDE SEQUENCE [LARGE SCALE GENOMIC DNA]</scope>
    <source>
        <strain evidence="15 16">8321</strain>
    </source>
</reference>
<dbReference type="HOGENOM" id="CLU_031507_4_0_6"/>
<dbReference type="GO" id="GO:0005524">
    <property type="term" value="F:ATP binding"/>
    <property type="evidence" value="ECO:0007669"/>
    <property type="project" value="UniProtKB-UniRule"/>
</dbReference>
<evidence type="ECO:0000259" key="13">
    <source>
        <dbReference type="Pfam" id="PF02875"/>
    </source>
</evidence>
<evidence type="ECO:0000256" key="2">
    <source>
        <dbReference type="ARBA" id="ARBA00022598"/>
    </source>
</evidence>
<keyword evidence="6 10" id="KW-0133">Cell shape</keyword>
<keyword evidence="4 10" id="KW-0547">Nucleotide-binding</keyword>